<dbReference type="EMBL" id="JBDJPC010000001">
    <property type="protein sequence ID" value="KAL1518123.1"/>
    <property type="molecule type" value="Genomic_DNA"/>
</dbReference>
<reference evidence="1 2" key="1">
    <citation type="submission" date="2024-05" db="EMBL/GenBank/DDBJ databases">
        <title>Genetic variation in Jamaican populations of the coffee berry borer (Hypothenemus hampei).</title>
        <authorList>
            <person name="Errbii M."/>
            <person name="Myrie A."/>
        </authorList>
    </citation>
    <scope>NUCLEOTIDE SEQUENCE [LARGE SCALE GENOMIC DNA]</scope>
    <source>
        <strain evidence="1">JA-Hopewell-2020-01-JO</strain>
        <tissue evidence="1">Whole body</tissue>
    </source>
</reference>
<organism evidence="1 2">
    <name type="scientific">Hypothenemus hampei</name>
    <name type="common">Coffee berry borer</name>
    <dbReference type="NCBI Taxonomy" id="57062"/>
    <lineage>
        <taxon>Eukaryota</taxon>
        <taxon>Metazoa</taxon>
        <taxon>Ecdysozoa</taxon>
        <taxon>Arthropoda</taxon>
        <taxon>Hexapoda</taxon>
        <taxon>Insecta</taxon>
        <taxon>Pterygota</taxon>
        <taxon>Neoptera</taxon>
        <taxon>Endopterygota</taxon>
        <taxon>Coleoptera</taxon>
        <taxon>Polyphaga</taxon>
        <taxon>Cucujiformia</taxon>
        <taxon>Curculionidae</taxon>
        <taxon>Scolytinae</taxon>
        <taxon>Hypothenemus</taxon>
    </lineage>
</organism>
<proteinExistence type="predicted"/>
<evidence type="ECO:0000313" key="1">
    <source>
        <dbReference type="EMBL" id="KAL1518123.1"/>
    </source>
</evidence>
<evidence type="ECO:0000313" key="2">
    <source>
        <dbReference type="Proteomes" id="UP001566132"/>
    </source>
</evidence>
<accession>A0ABD1FHP9</accession>
<sequence length="359" mass="42757">MLLANENKFMDKKYFEERIVKEGLELFKKQKQEEHRKKIKEQQEIKEMLERYWPWERTIDSKPRGLRNLRLEELFPHKDYQNAKRFVGGTLDLGRPGCGAPNVKDGQKLTRIKEDPLLRFQFGNKDLRKAVDNALRYKTNKDQQMEYKKELDRFLEEKKRNQFQEKIENGNQQGWSNEETLKKLEREAQLQRFNDKKNYDNFKQSKLAPPNRVQIKLEPITHPKTFMVPGKNRKLSPFSRDKENGLELVDILAKDRRIPIKPLLCSTDVTKQRRSVFGNSRVWNDQSSNYLKELTEQMLNKRQQIKEMKVLEEETARRHFSTWESFWGKPGHGAPRSNTKKASIERLLYPEIRIPVGVA</sequence>
<comment type="caution">
    <text evidence="1">The sequence shown here is derived from an EMBL/GenBank/DDBJ whole genome shotgun (WGS) entry which is preliminary data.</text>
</comment>
<name>A0ABD1FHP9_HYPHA</name>
<gene>
    <name evidence="1" type="ORF">ABEB36_001795</name>
</gene>
<dbReference type="AlphaFoldDB" id="A0ABD1FHP9"/>
<keyword evidence="2" id="KW-1185">Reference proteome</keyword>
<dbReference type="Proteomes" id="UP001566132">
    <property type="component" value="Unassembled WGS sequence"/>
</dbReference>
<protein>
    <submittedName>
        <fullName evidence="1">Uncharacterized protein</fullName>
    </submittedName>
</protein>